<evidence type="ECO:0000256" key="8">
    <source>
        <dbReference type="ARBA" id="ARBA00023159"/>
    </source>
</evidence>
<evidence type="ECO:0000256" key="5">
    <source>
        <dbReference type="ARBA" id="ARBA00023015"/>
    </source>
</evidence>
<evidence type="ECO:0000256" key="1">
    <source>
        <dbReference type="ARBA" id="ARBA00004496"/>
    </source>
</evidence>
<keyword evidence="2" id="KW-0963">Cytoplasm</keyword>
<evidence type="ECO:0000256" key="7">
    <source>
        <dbReference type="ARBA" id="ARBA00023125"/>
    </source>
</evidence>
<dbReference type="SUPFAM" id="SSF52172">
    <property type="entry name" value="CheY-like"/>
    <property type="match status" value="1"/>
</dbReference>
<dbReference type="GO" id="GO:0006355">
    <property type="term" value="P:regulation of DNA-templated transcription"/>
    <property type="evidence" value="ECO:0007669"/>
    <property type="project" value="InterPro"/>
</dbReference>
<name>A0A0M0L848_9BACL</name>
<reference evidence="17" key="1">
    <citation type="submission" date="2015-08" db="EMBL/GenBank/DDBJ databases">
        <title>Fjat-10028 dsm 16317.</title>
        <authorList>
            <person name="Liu B."/>
            <person name="Wang J."/>
            <person name="Zhu Y."/>
            <person name="Liu G."/>
            <person name="Chen Q."/>
            <person name="Chen Z."/>
            <person name="Lan J."/>
            <person name="Che J."/>
            <person name="Ge C."/>
            <person name="Shi H."/>
            <person name="Pan Z."/>
            <person name="Liu X."/>
        </authorList>
    </citation>
    <scope>NUCLEOTIDE SEQUENCE [LARGE SCALE GENOMIC DNA]</scope>
    <source>
        <strain evidence="17">DSM 16317</strain>
    </source>
</reference>
<evidence type="ECO:0000256" key="3">
    <source>
        <dbReference type="ARBA" id="ARBA00022553"/>
    </source>
</evidence>
<proteinExistence type="predicted"/>
<evidence type="ECO:0000256" key="10">
    <source>
        <dbReference type="ARBA" id="ARBA00037471"/>
    </source>
</evidence>
<dbReference type="PROSITE" id="PS50110">
    <property type="entry name" value="RESPONSE_REGULATORY"/>
    <property type="match status" value="1"/>
</dbReference>
<evidence type="ECO:0000256" key="12">
    <source>
        <dbReference type="PROSITE-ProRule" id="PRU00169"/>
    </source>
</evidence>
<keyword evidence="7 13" id="KW-0238">DNA-binding</keyword>
<dbReference type="InterPro" id="IPR001867">
    <property type="entry name" value="OmpR/PhoB-type_DNA-bd"/>
</dbReference>
<dbReference type="Proteomes" id="UP000036867">
    <property type="component" value="Unassembled WGS sequence"/>
</dbReference>
<evidence type="ECO:0000313" key="16">
    <source>
        <dbReference type="EMBL" id="KOO47255.1"/>
    </source>
</evidence>
<dbReference type="OrthoDB" id="9790442at2"/>
<dbReference type="Pfam" id="PF00072">
    <property type="entry name" value="Response_reg"/>
    <property type="match status" value="1"/>
</dbReference>
<dbReference type="STRING" id="263475.AMD00_21550"/>
<keyword evidence="4" id="KW-0902">Two-component regulatory system</keyword>
<dbReference type="EMBL" id="LILB01000009">
    <property type="protein sequence ID" value="KOO47255.1"/>
    <property type="molecule type" value="Genomic_DNA"/>
</dbReference>
<keyword evidence="17" id="KW-1185">Reference proteome</keyword>
<dbReference type="InterPro" id="IPR001789">
    <property type="entry name" value="Sig_transdc_resp-reg_receiver"/>
</dbReference>
<keyword evidence="6" id="KW-0843">Virulence</keyword>
<dbReference type="Pfam" id="PF00486">
    <property type="entry name" value="Trans_reg_C"/>
    <property type="match status" value="1"/>
</dbReference>
<dbReference type="SMART" id="SM00862">
    <property type="entry name" value="Trans_reg_C"/>
    <property type="match status" value="1"/>
</dbReference>
<dbReference type="InterPro" id="IPR011006">
    <property type="entry name" value="CheY-like_superfamily"/>
</dbReference>
<evidence type="ECO:0000256" key="4">
    <source>
        <dbReference type="ARBA" id="ARBA00023012"/>
    </source>
</evidence>
<evidence type="ECO:0000256" key="13">
    <source>
        <dbReference type="PROSITE-ProRule" id="PRU01091"/>
    </source>
</evidence>
<evidence type="ECO:0000256" key="2">
    <source>
        <dbReference type="ARBA" id="ARBA00022490"/>
    </source>
</evidence>
<comment type="subcellular location">
    <subcellularLocation>
        <location evidence="1">Cytoplasm</location>
    </subcellularLocation>
</comment>
<dbReference type="PANTHER" id="PTHR48111">
    <property type="entry name" value="REGULATOR OF RPOS"/>
    <property type="match status" value="1"/>
</dbReference>
<accession>A0A0M0L848</accession>
<dbReference type="AlphaFoldDB" id="A0A0M0L848"/>
<dbReference type="SMART" id="SM00448">
    <property type="entry name" value="REC"/>
    <property type="match status" value="1"/>
</dbReference>
<keyword evidence="8" id="KW-0010">Activator</keyword>
<evidence type="ECO:0000259" key="15">
    <source>
        <dbReference type="PROSITE" id="PS51755"/>
    </source>
</evidence>
<dbReference type="CDD" id="cd17574">
    <property type="entry name" value="REC_OmpR"/>
    <property type="match status" value="1"/>
</dbReference>
<comment type="function">
    <text evidence="10">Member of the two-component regulatory system HssS/HssR involved in intracellular heme homeostasis and tempering of staphylococcal virulence. Phosphorylated HssR binds to a direct repeat sequence within hrtAB promoter and activates the expression of hrtAB, an efflux pump, in response to extracellular heme, hemin, hemoglobin or blood.</text>
</comment>
<evidence type="ECO:0000259" key="14">
    <source>
        <dbReference type="PROSITE" id="PS50110"/>
    </source>
</evidence>
<dbReference type="Gene3D" id="3.40.50.2300">
    <property type="match status" value="1"/>
</dbReference>
<protein>
    <recommendedName>
        <fullName evidence="11">Heme response regulator HssR</fullName>
    </recommendedName>
</protein>
<feature type="DNA-binding region" description="OmpR/PhoB-type" evidence="13">
    <location>
        <begin position="125"/>
        <end position="223"/>
    </location>
</feature>
<evidence type="ECO:0000256" key="11">
    <source>
        <dbReference type="ARBA" id="ARBA00039976"/>
    </source>
</evidence>
<dbReference type="GO" id="GO:0032993">
    <property type="term" value="C:protein-DNA complex"/>
    <property type="evidence" value="ECO:0007669"/>
    <property type="project" value="TreeGrafter"/>
</dbReference>
<sequence>MTSILIVDDDVNILNLVEVHLQDAGYHVYKANDGVEALRILKGILCDLAIIDVMMPYMDGYSLTKEIRKQYDIPVILLTAKNQITDKERGYDSGTDDYLVKPFEPQELLFRIKALLRRYDKHVENSVVRLGDISINKSNYEVQIGNRTIFLPLKEFELMYFLMSHPKQVFSREHLIEQVWGLDFAGDDRTVDVHIKRLRERFSDLTDTIQIKTVRGIGYLLEDKSI</sequence>
<feature type="domain" description="OmpR/PhoB-type" evidence="15">
    <location>
        <begin position="125"/>
        <end position="223"/>
    </location>
</feature>
<dbReference type="InterPro" id="IPR036388">
    <property type="entry name" value="WH-like_DNA-bd_sf"/>
</dbReference>
<keyword evidence="5" id="KW-0805">Transcription regulation</keyword>
<evidence type="ECO:0000313" key="17">
    <source>
        <dbReference type="Proteomes" id="UP000036867"/>
    </source>
</evidence>
<dbReference type="GeneID" id="301138688"/>
<dbReference type="GO" id="GO:0005829">
    <property type="term" value="C:cytosol"/>
    <property type="evidence" value="ECO:0007669"/>
    <property type="project" value="TreeGrafter"/>
</dbReference>
<dbReference type="Gene3D" id="1.10.10.10">
    <property type="entry name" value="Winged helix-like DNA-binding domain superfamily/Winged helix DNA-binding domain"/>
    <property type="match status" value="1"/>
</dbReference>
<dbReference type="InterPro" id="IPR039420">
    <property type="entry name" value="WalR-like"/>
</dbReference>
<keyword evidence="9" id="KW-0804">Transcription</keyword>
<dbReference type="PROSITE" id="PS51755">
    <property type="entry name" value="OMPR_PHOB"/>
    <property type="match status" value="1"/>
</dbReference>
<dbReference type="PATRIC" id="fig|263475.3.peg.109"/>
<feature type="modified residue" description="4-aspartylphosphate" evidence="12">
    <location>
        <position position="52"/>
    </location>
</feature>
<dbReference type="GO" id="GO:0000976">
    <property type="term" value="F:transcription cis-regulatory region binding"/>
    <property type="evidence" value="ECO:0007669"/>
    <property type="project" value="TreeGrafter"/>
</dbReference>
<feature type="domain" description="Response regulatory" evidence="14">
    <location>
        <begin position="3"/>
        <end position="116"/>
    </location>
</feature>
<dbReference type="CDD" id="cd00383">
    <property type="entry name" value="trans_reg_C"/>
    <property type="match status" value="1"/>
</dbReference>
<organism evidence="16 17">
    <name type="scientific">Viridibacillus arvi</name>
    <dbReference type="NCBI Taxonomy" id="263475"/>
    <lineage>
        <taxon>Bacteria</taxon>
        <taxon>Bacillati</taxon>
        <taxon>Bacillota</taxon>
        <taxon>Bacilli</taxon>
        <taxon>Bacillales</taxon>
        <taxon>Caryophanaceae</taxon>
        <taxon>Viridibacillus</taxon>
    </lineage>
</organism>
<dbReference type="Gene3D" id="6.10.250.690">
    <property type="match status" value="1"/>
</dbReference>
<keyword evidence="3 12" id="KW-0597">Phosphoprotein</keyword>
<dbReference type="RefSeq" id="WP_053419061.1">
    <property type="nucleotide sequence ID" value="NZ_LILB01000009.1"/>
</dbReference>
<dbReference type="FunFam" id="3.40.50.2300:FF:000001">
    <property type="entry name" value="DNA-binding response regulator PhoB"/>
    <property type="match status" value="1"/>
</dbReference>
<comment type="caution">
    <text evidence="16">The sequence shown here is derived from an EMBL/GenBank/DDBJ whole genome shotgun (WGS) entry which is preliminary data.</text>
</comment>
<dbReference type="FunFam" id="1.10.10.10:FF:000018">
    <property type="entry name" value="DNA-binding response regulator ResD"/>
    <property type="match status" value="1"/>
</dbReference>
<dbReference type="GO" id="GO:0000156">
    <property type="term" value="F:phosphorelay response regulator activity"/>
    <property type="evidence" value="ECO:0007669"/>
    <property type="project" value="TreeGrafter"/>
</dbReference>
<gene>
    <name evidence="16" type="ORF">AMD00_21550</name>
</gene>
<evidence type="ECO:0000256" key="9">
    <source>
        <dbReference type="ARBA" id="ARBA00023163"/>
    </source>
</evidence>
<evidence type="ECO:0000256" key="6">
    <source>
        <dbReference type="ARBA" id="ARBA00023026"/>
    </source>
</evidence>
<dbReference type="PANTHER" id="PTHR48111:SF49">
    <property type="entry name" value="HEME RESPONSE REGULATOR HSSR"/>
    <property type="match status" value="1"/>
</dbReference>